<dbReference type="EMBL" id="CACVAP010000039">
    <property type="protein sequence ID" value="CAA6803214.1"/>
    <property type="molecule type" value="Genomic_DNA"/>
</dbReference>
<feature type="domain" description="Cupin type-2" evidence="1">
    <location>
        <begin position="34"/>
        <end position="96"/>
    </location>
</feature>
<accession>A0A6S6SDZ3</accession>
<evidence type="ECO:0000313" key="2">
    <source>
        <dbReference type="EMBL" id="CAA6803214.1"/>
    </source>
</evidence>
<gene>
    <name evidence="2" type="ORF">HELGO_WM3470</name>
</gene>
<dbReference type="AlphaFoldDB" id="A0A6S6SDZ3"/>
<dbReference type="InterPro" id="IPR013096">
    <property type="entry name" value="Cupin_2"/>
</dbReference>
<name>A0A6S6SDZ3_9BACT</name>
<dbReference type="SUPFAM" id="SSF51182">
    <property type="entry name" value="RmlC-like cupins"/>
    <property type="match status" value="1"/>
</dbReference>
<dbReference type="PANTHER" id="PTHR37694:SF1">
    <property type="entry name" value="SLR8022 PROTEIN"/>
    <property type="match status" value="1"/>
</dbReference>
<organism evidence="2">
    <name type="scientific">uncultured Sulfurovum sp</name>
    <dbReference type="NCBI Taxonomy" id="269237"/>
    <lineage>
        <taxon>Bacteria</taxon>
        <taxon>Pseudomonadati</taxon>
        <taxon>Campylobacterota</taxon>
        <taxon>Epsilonproteobacteria</taxon>
        <taxon>Campylobacterales</taxon>
        <taxon>Sulfurovaceae</taxon>
        <taxon>Sulfurovum</taxon>
        <taxon>environmental samples</taxon>
    </lineage>
</organism>
<reference evidence="2" key="1">
    <citation type="submission" date="2020-01" db="EMBL/GenBank/DDBJ databases">
        <authorList>
            <person name="Meier V. D."/>
            <person name="Meier V D."/>
        </authorList>
    </citation>
    <scope>NUCLEOTIDE SEQUENCE</scope>
    <source>
        <strain evidence="2">HLG_WM_MAG_06</strain>
    </source>
</reference>
<proteinExistence type="predicted"/>
<dbReference type="InterPro" id="IPR014710">
    <property type="entry name" value="RmlC-like_jellyroll"/>
</dbReference>
<evidence type="ECO:0000259" key="1">
    <source>
        <dbReference type="Pfam" id="PF07883"/>
    </source>
</evidence>
<protein>
    <submittedName>
        <fullName evidence="2">Cupin</fullName>
    </submittedName>
</protein>
<dbReference type="Gene3D" id="2.60.120.10">
    <property type="entry name" value="Jelly Rolls"/>
    <property type="match status" value="1"/>
</dbReference>
<dbReference type="PANTHER" id="PTHR37694">
    <property type="entry name" value="SLR8022 PROTEIN"/>
    <property type="match status" value="1"/>
</dbReference>
<dbReference type="InterPro" id="IPR011051">
    <property type="entry name" value="RmlC_Cupin_sf"/>
</dbReference>
<dbReference type="Pfam" id="PF07883">
    <property type="entry name" value="Cupin_2"/>
    <property type="match status" value="1"/>
</dbReference>
<sequence length="113" mass="12545">MQIASFLNNLEFSDSKVVITPLIESNFGKEIRIAFKEGQMMKEHKTQYPITVMTVIGSIEFTVNEKTVTLAKGDVISLEGNVLHELKATEKSVVRLSLHKGDTVARVNGVLKL</sequence>